<name>M2TPQ1_9SPHN</name>
<proteinExistence type="predicted"/>
<organism evidence="2 3">
    <name type="scientific">Pacificimonas flava</name>
    <dbReference type="NCBI Taxonomy" id="1234595"/>
    <lineage>
        <taxon>Bacteria</taxon>
        <taxon>Pseudomonadati</taxon>
        <taxon>Pseudomonadota</taxon>
        <taxon>Alphaproteobacteria</taxon>
        <taxon>Sphingomonadales</taxon>
        <taxon>Sphingosinicellaceae</taxon>
        <taxon>Pacificimonas</taxon>
    </lineage>
</organism>
<gene>
    <name evidence="2" type="ORF">C725_0718</name>
</gene>
<evidence type="ECO:0000313" key="2">
    <source>
        <dbReference type="EMBL" id="EMD83746.1"/>
    </source>
</evidence>
<dbReference type="Pfam" id="PF19834">
    <property type="entry name" value="DUF6314"/>
    <property type="match status" value="1"/>
</dbReference>
<feature type="domain" description="DUF6314" evidence="1">
    <location>
        <begin position="2"/>
        <end position="103"/>
    </location>
</feature>
<reference evidence="2 3" key="1">
    <citation type="journal article" date="2013" name="Genome Announc.">
        <title>Draft Genome Sequence of Strain JLT2015T, Belonging to the Family Sphingomonadaceae of the Alphaproteobacteria.</title>
        <authorList>
            <person name="Tang K."/>
            <person name="Liu K."/>
            <person name="Li S."/>
            <person name="Jiao N."/>
        </authorList>
    </citation>
    <scope>NUCLEOTIDE SEQUENCE [LARGE SCALE GENOMIC DNA]</scope>
    <source>
        <strain evidence="2 3">JLT2015</strain>
    </source>
</reference>
<sequence>MFDGTAEVTRTAFEERCTVYHSHGTFDANRTYILHPAGGGVQVRFPDDRAFVGIDERARQHVRHLCGNDLYRGRFLFGDGEWREAWTVRGPRKDYISLTRYRRAG</sequence>
<evidence type="ECO:0000259" key="1">
    <source>
        <dbReference type="Pfam" id="PF19834"/>
    </source>
</evidence>
<accession>M2TPQ1</accession>
<protein>
    <recommendedName>
        <fullName evidence="1">DUF6314 domain-containing protein</fullName>
    </recommendedName>
</protein>
<dbReference type="InterPro" id="IPR045632">
    <property type="entry name" value="DUF6314"/>
</dbReference>
<keyword evidence="3" id="KW-1185">Reference proteome</keyword>
<dbReference type="AlphaFoldDB" id="M2TPQ1"/>
<dbReference type="Proteomes" id="UP000011717">
    <property type="component" value="Unassembled WGS sequence"/>
</dbReference>
<comment type="caution">
    <text evidence="2">The sequence shown here is derived from an EMBL/GenBank/DDBJ whole genome shotgun (WGS) entry which is preliminary data.</text>
</comment>
<dbReference type="EMBL" id="AMRV01000002">
    <property type="protein sequence ID" value="EMD83746.1"/>
    <property type="molecule type" value="Genomic_DNA"/>
</dbReference>
<dbReference type="OrthoDB" id="7351979at2"/>
<evidence type="ECO:0000313" key="3">
    <source>
        <dbReference type="Proteomes" id="UP000011717"/>
    </source>
</evidence>